<protein>
    <recommendedName>
        <fullName evidence="2">RNA 2',3'-cyclic phosphodiesterase</fullName>
        <shortName evidence="2">RNA 2',3'-CPDase</shortName>
        <ecNumber evidence="2">3.1.4.58</ecNumber>
    </recommendedName>
</protein>
<dbReference type="Proteomes" id="UP000588586">
    <property type="component" value="Unassembled WGS sequence"/>
</dbReference>
<evidence type="ECO:0000259" key="3">
    <source>
        <dbReference type="Pfam" id="PF02834"/>
    </source>
</evidence>
<evidence type="ECO:0000256" key="2">
    <source>
        <dbReference type="HAMAP-Rule" id="MF_01940"/>
    </source>
</evidence>
<dbReference type="EMBL" id="JABEPQ010000002">
    <property type="protein sequence ID" value="NNM46142.1"/>
    <property type="molecule type" value="Genomic_DNA"/>
</dbReference>
<proteinExistence type="inferred from homology"/>
<dbReference type="InterPro" id="IPR004175">
    <property type="entry name" value="RNA_CPDase"/>
</dbReference>
<accession>A0A849HFV2</accession>
<dbReference type="AlphaFoldDB" id="A0A849HFV2"/>
<comment type="caution">
    <text evidence="4">The sequence shown here is derived from an EMBL/GenBank/DDBJ whole genome shotgun (WGS) entry which is preliminary data.</text>
</comment>
<feature type="short sequence motif" description="HXTX 1" evidence="2">
    <location>
        <begin position="40"/>
        <end position="43"/>
    </location>
</feature>
<sequence>MRLFAALYPPAAAVEHLDDFLAPRREAGTDLRWTDTEQFHVTLAFMPEVAEHLVEPLADALAASLSERRPLDLRVIGGGAFPNAAEAKVIWGGLEVGDDDPAGDSLTSLARTVRLTASHAGAAPQGGPFRAHLTVARSRRAFEATRWLRILEAYAGPAWIADEVTLVASHLGESRGRRPRYEVMAQVALGG</sequence>
<dbReference type="EC" id="3.1.4.58" evidence="2"/>
<dbReference type="RefSeq" id="WP_171243283.1">
    <property type="nucleotide sequence ID" value="NZ_JABEPQ010000002.1"/>
</dbReference>
<feature type="active site" description="Proton acceptor" evidence="2">
    <location>
        <position position="132"/>
    </location>
</feature>
<evidence type="ECO:0000256" key="1">
    <source>
        <dbReference type="ARBA" id="ARBA00022801"/>
    </source>
</evidence>
<dbReference type="InterPro" id="IPR009097">
    <property type="entry name" value="Cyclic_Pdiesterase"/>
</dbReference>
<keyword evidence="1 2" id="KW-0378">Hydrolase</keyword>
<dbReference type="SUPFAM" id="SSF55144">
    <property type="entry name" value="LigT-like"/>
    <property type="match status" value="1"/>
</dbReference>
<dbReference type="Gene3D" id="3.90.1140.10">
    <property type="entry name" value="Cyclic phosphodiesterase"/>
    <property type="match status" value="1"/>
</dbReference>
<feature type="short sequence motif" description="HXTX 2" evidence="2">
    <location>
        <begin position="132"/>
        <end position="135"/>
    </location>
</feature>
<dbReference type="PANTHER" id="PTHR35561:SF1">
    <property type="entry name" value="RNA 2',3'-CYCLIC PHOSPHODIESTERASE"/>
    <property type="match status" value="1"/>
</dbReference>
<comment type="function">
    <text evidence="2">Hydrolyzes RNA 2',3'-cyclic phosphodiester to an RNA 2'-phosphomonoester.</text>
</comment>
<gene>
    <name evidence="4" type="primary">thpR</name>
    <name evidence="4" type="ORF">HJG52_08985</name>
</gene>
<keyword evidence="5" id="KW-1185">Reference proteome</keyword>
<organism evidence="4 5">
    <name type="scientific">Knoellia koreensis</name>
    <dbReference type="NCBI Taxonomy" id="2730921"/>
    <lineage>
        <taxon>Bacteria</taxon>
        <taxon>Bacillati</taxon>
        <taxon>Actinomycetota</taxon>
        <taxon>Actinomycetes</taxon>
        <taxon>Micrococcales</taxon>
        <taxon>Intrasporangiaceae</taxon>
        <taxon>Knoellia</taxon>
    </lineage>
</organism>
<dbReference type="HAMAP" id="MF_01940">
    <property type="entry name" value="RNA_CPDase"/>
    <property type="match status" value="1"/>
</dbReference>
<dbReference type="InterPro" id="IPR014051">
    <property type="entry name" value="Phosphoesterase_HXTX"/>
</dbReference>
<comment type="similarity">
    <text evidence="2">Belongs to the 2H phosphoesterase superfamily. ThpR family.</text>
</comment>
<name>A0A849HFV2_9MICO</name>
<dbReference type="GO" id="GO:0008664">
    <property type="term" value="F:RNA 2',3'-cyclic 3'-phosphodiesterase activity"/>
    <property type="evidence" value="ECO:0007669"/>
    <property type="project" value="UniProtKB-EC"/>
</dbReference>
<dbReference type="Pfam" id="PF02834">
    <property type="entry name" value="LigT_PEase"/>
    <property type="match status" value="1"/>
</dbReference>
<feature type="active site" description="Proton donor" evidence="2">
    <location>
        <position position="40"/>
    </location>
</feature>
<dbReference type="GO" id="GO:0004113">
    <property type="term" value="F:2',3'-cyclic-nucleotide 3'-phosphodiesterase activity"/>
    <property type="evidence" value="ECO:0007669"/>
    <property type="project" value="InterPro"/>
</dbReference>
<reference evidence="4 5" key="1">
    <citation type="submission" date="2020-04" db="EMBL/GenBank/DDBJ databases">
        <title>Knoellia sp. isolate from air conditioner.</title>
        <authorList>
            <person name="Chea S."/>
            <person name="Kim D.-U."/>
        </authorList>
    </citation>
    <scope>NUCLEOTIDE SEQUENCE [LARGE SCALE GENOMIC DNA]</scope>
    <source>
        <strain evidence="4 5">DB2414S</strain>
    </source>
</reference>
<evidence type="ECO:0000313" key="4">
    <source>
        <dbReference type="EMBL" id="NNM46142.1"/>
    </source>
</evidence>
<dbReference type="NCBIfam" id="TIGR02258">
    <property type="entry name" value="2_5_ligase"/>
    <property type="match status" value="1"/>
</dbReference>
<feature type="domain" description="Phosphoesterase HXTX" evidence="3">
    <location>
        <begin position="14"/>
        <end position="91"/>
    </location>
</feature>
<evidence type="ECO:0000313" key="5">
    <source>
        <dbReference type="Proteomes" id="UP000588586"/>
    </source>
</evidence>
<dbReference type="PANTHER" id="PTHR35561">
    <property type="entry name" value="RNA 2',3'-CYCLIC PHOSPHODIESTERASE"/>
    <property type="match status" value="1"/>
</dbReference>
<comment type="catalytic activity">
    <reaction evidence="2">
        <text>a 3'-end 2',3'-cyclophospho-ribonucleotide-RNA + H2O = a 3'-end 2'-phospho-ribonucleotide-RNA + H(+)</text>
        <dbReference type="Rhea" id="RHEA:11828"/>
        <dbReference type="Rhea" id="RHEA-COMP:10464"/>
        <dbReference type="Rhea" id="RHEA-COMP:17353"/>
        <dbReference type="ChEBI" id="CHEBI:15377"/>
        <dbReference type="ChEBI" id="CHEBI:15378"/>
        <dbReference type="ChEBI" id="CHEBI:83064"/>
        <dbReference type="ChEBI" id="CHEBI:173113"/>
        <dbReference type="EC" id="3.1.4.58"/>
    </reaction>
</comment>